<comment type="caution">
    <text evidence="5">The sequence shown here is derived from an EMBL/GenBank/DDBJ whole genome shotgun (WGS) entry which is preliminary data.</text>
</comment>
<reference evidence="5 6" key="1">
    <citation type="submission" date="2020-08" db="EMBL/GenBank/DDBJ databases">
        <title>Bridging the membrane lipid divide: bacteria of the FCB group superphylum have the potential to synthesize archaeal ether lipids.</title>
        <authorList>
            <person name="Villanueva L."/>
            <person name="Von Meijenfeldt F.A.B."/>
            <person name="Westbye A.B."/>
            <person name="Yadav S."/>
            <person name="Hopmans E.C."/>
            <person name="Dutilh B.E."/>
            <person name="Sinninghe Damste J.S."/>
        </authorList>
    </citation>
    <scope>NUCLEOTIDE SEQUENCE [LARGE SCALE GENOMIC DNA]</scope>
    <source>
        <strain evidence="5">NIOZ-UU82</strain>
    </source>
</reference>
<dbReference type="InterPro" id="IPR050595">
    <property type="entry name" value="Bact_response_regulator"/>
</dbReference>
<dbReference type="GO" id="GO:0000160">
    <property type="term" value="P:phosphorelay signal transduction system"/>
    <property type="evidence" value="ECO:0007669"/>
    <property type="project" value="UniProtKB-KW"/>
</dbReference>
<dbReference type="PROSITE" id="PS50110">
    <property type="entry name" value="RESPONSE_REGULATORY"/>
    <property type="match status" value="1"/>
</dbReference>
<evidence type="ECO:0000256" key="2">
    <source>
        <dbReference type="ARBA" id="ARBA00023012"/>
    </source>
</evidence>
<sequence length="409" mass="45915">MSSITLFHGTFCNEDDVVRQLLKKTDYTLVTDKNLIGEASGLSGLSEDKIGRALSAKTSVFNRFTHEWERSIASLKLALAERLQRDNNLLVLGFAGLLIPMRISHVLRVCLIAGMKFRKRSAKQQGGLSEKESTALIRQEDMDRAKWIDTIFGKTDPWDTSLYDIVIPVDKKSEKEVVELIVTNLNSRALNPTEASRKAVDDFLLAGKVEVVLAREGHSVEVDAKNGDVTLTINKHVLMLHRLEDELQSIVRKVEGVRSVETTVGKNYYKTDIYRKHDFDMPSKVLLVDDEHQFVETLSERLIIRDIGSAVAYDGQSALDLIAEDEPEVMILDLKMPGIDGIEVLRRVKATRPNIEVIILTGHGSEADKEVCMKLGAFAYLNKPVNIEFLSDTLRRANEAIKQKTAKKK</sequence>
<dbReference type="SUPFAM" id="SSF52172">
    <property type="entry name" value="CheY-like"/>
    <property type="match status" value="1"/>
</dbReference>
<dbReference type="Pfam" id="PF00072">
    <property type="entry name" value="Response_reg"/>
    <property type="match status" value="1"/>
</dbReference>
<accession>A0A8J6T893</accession>
<protein>
    <submittedName>
        <fullName evidence="5">Response regulator</fullName>
    </submittedName>
</protein>
<dbReference type="Gene3D" id="3.40.50.2300">
    <property type="match status" value="1"/>
</dbReference>
<evidence type="ECO:0000313" key="5">
    <source>
        <dbReference type="EMBL" id="MBC8199634.1"/>
    </source>
</evidence>
<feature type="domain" description="Response regulatory" evidence="4">
    <location>
        <begin position="284"/>
        <end position="398"/>
    </location>
</feature>
<dbReference type="Gene3D" id="3.40.50.300">
    <property type="entry name" value="P-loop containing nucleotide triphosphate hydrolases"/>
    <property type="match status" value="1"/>
</dbReference>
<name>A0A8J6T893_9BACT</name>
<dbReference type="InterPro" id="IPR001789">
    <property type="entry name" value="Sig_transdc_resp-reg_receiver"/>
</dbReference>
<evidence type="ECO:0000259" key="4">
    <source>
        <dbReference type="PROSITE" id="PS50110"/>
    </source>
</evidence>
<dbReference type="EMBL" id="JACNLL010000058">
    <property type="protein sequence ID" value="MBC8199634.1"/>
    <property type="molecule type" value="Genomic_DNA"/>
</dbReference>
<dbReference type="InterPro" id="IPR011006">
    <property type="entry name" value="CheY-like_superfamily"/>
</dbReference>
<dbReference type="PANTHER" id="PTHR44591">
    <property type="entry name" value="STRESS RESPONSE REGULATOR PROTEIN 1"/>
    <property type="match status" value="1"/>
</dbReference>
<organism evidence="5 6">
    <name type="scientific">Candidatus Desulfaltia bathyphila</name>
    <dbReference type="NCBI Taxonomy" id="2841697"/>
    <lineage>
        <taxon>Bacteria</taxon>
        <taxon>Pseudomonadati</taxon>
        <taxon>Thermodesulfobacteriota</taxon>
        <taxon>Desulfobacteria</taxon>
        <taxon>Desulfobacterales</taxon>
        <taxon>Desulfobacterales incertae sedis</taxon>
        <taxon>Candidatus Desulfaltia</taxon>
    </lineage>
</organism>
<dbReference type="SMART" id="SM00448">
    <property type="entry name" value="REC"/>
    <property type="match status" value="1"/>
</dbReference>
<feature type="modified residue" description="4-aspartylphosphate" evidence="3">
    <location>
        <position position="333"/>
    </location>
</feature>
<dbReference type="InterPro" id="IPR027417">
    <property type="entry name" value="P-loop_NTPase"/>
</dbReference>
<gene>
    <name evidence="5" type="ORF">H8E80_06270</name>
</gene>
<dbReference type="CDD" id="cd17536">
    <property type="entry name" value="REC_YesN-like"/>
    <property type="match status" value="1"/>
</dbReference>
<dbReference type="PANTHER" id="PTHR44591:SF14">
    <property type="entry name" value="PROTEIN PILG"/>
    <property type="match status" value="1"/>
</dbReference>
<evidence type="ECO:0000256" key="3">
    <source>
        <dbReference type="PROSITE-ProRule" id="PRU00169"/>
    </source>
</evidence>
<dbReference type="AlphaFoldDB" id="A0A8J6T893"/>
<evidence type="ECO:0000313" key="6">
    <source>
        <dbReference type="Proteomes" id="UP000603545"/>
    </source>
</evidence>
<dbReference type="Pfam" id="PF13189">
    <property type="entry name" value="Cytidylate_kin2"/>
    <property type="match status" value="1"/>
</dbReference>
<dbReference type="Proteomes" id="UP000603545">
    <property type="component" value="Unassembled WGS sequence"/>
</dbReference>
<proteinExistence type="predicted"/>
<evidence type="ECO:0000256" key="1">
    <source>
        <dbReference type="ARBA" id="ARBA00022553"/>
    </source>
</evidence>
<keyword evidence="1 3" id="KW-0597">Phosphoprotein</keyword>
<keyword evidence="2" id="KW-0902">Two-component regulatory system</keyword>